<organism evidence="1 2">
    <name type="scientific">Fodinicurvata halophila</name>
    <dbReference type="NCBI Taxonomy" id="1419723"/>
    <lineage>
        <taxon>Bacteria</taxon>
        <taxon>Pseudomonadati</taxon>
        <taxon>Pseudomonadota</taxon>
        <taxon>Alphaproteobacteria</taxon>
        <taxon>Rhodospirillales</taxon>
        <taxon>Rhodovibrionaceae</taxon>
        <taxon>Fodinicurvata</taxon>
    </lineage>
</organism>
<dbReference type="EMBL" id="JBHSCW010000010">
    <property type="protein sequence ID" value="MFC4353005.1"/>
    <property type="molecule type" value="Genomic_DNA"/>
</dbReference>
<comment type="caution">
    <text evidence="1">The sequence shown here is derived from an EMBL/GenBank/DDBJ whole genome shotgun (WGS) entry which is preliminary data.</text>
</comment>
<gene>
    <name evidence="1" type="ORF">ACFOW6_15755</name>
</gene>
<dbReference type="InterPro" id="IPR015813">
    <property type="entry name" value="Pyrv/PenolPyrv_kinase-like_dom"/>
</dbReference>
<dbReference type="Pfam" id="PF13714">
    <property type="entry name" value="PEP_mutase"/>
    <property type="match status" value="1"/>
</dbReference>
<proteinExistence type="predicted"/>
<dbReference type="Gene3D" id="3.20.20.60">
    <property type="entry name" value="Phosphoenolpyruvate-binding domains"/>
    <property type="match status" value="1"/>
</dbReference>
<evidence type="ECO:0000313" key="2">
    <source>
        <dbReference type="Proteomes" id="UP001595799"/>
    </source>
</evidence>
<evidence type="ECO:0000313" key="1">
    <source>
        <dbReference type="EMBL" id="MFC4353005.1"/>
    </source>
</evidence>
<dbReference type="InterPro" id="IPR039556">
    <property type="entry name" value="ICL/PEPM"/>
</dbReference>
<dbReference type="PANTHER" id="PTHR42905:SF5">
    <property type="entry name" value="CARBOXYVINYL-CARBOXYPHOSPHONATE PHOSPHORYLMUTASE, CHLOROPLASTIC"/>
    <property type="match status" value="1"/>
</dbReference>
<keyword evidence="2" id="KW-1185">Reference proteome</keyword>
<dbReference type="Proteomes" id="UP001595799">
    <property type="component" value="Unassembled WGS sequence"/>
</dbReference>
<dbReference type="PANTHER" id="PTHR42905">
    <property type="entry name" value="PHOSPHOENOLPYRUVATE CARBOXYLASE"/>
    <property type="match status" value="1"/>
</dbReference>
<sequence>MADPALKQALHSGQIVVAPGVYDLISALVADRMGFPALYVTGYGTVASSLGLPDAGLASYRDMLERISQIVARTTTPVIADGDTGYGGLLNVRHTVQGYEAAGVSAIQLEDQVFPKKCGHTPKREVIPADEMAQKIRVARDSRRSDDFLIIARTDARTEHGLDEALRRGAAYAEAGADVIFIESPESEDEMARIAQAIDRPLLANMVPGGRTPLLPAERLQDMGFALAIHPVTGLLAATRALEQVYGDLKQPGGTGDGRDLYSFAEFNRLIGFEEIWAFEKAYAK</sequence>
<name>A0ABV8UR67_9PROT</name>
<dbReference type="InterPro" id="IPR040442">
    <property type="entry name" value="Pyrv_kinase-like_dom_sf"/>
</dbReference>
<dbReference type="RefSeq" id="WP_382423380.1">
    <property type="nucleotide sequence ID" value="NZ_JBHSCW010000010.1"/>
</dbReference>
<reference evidence="2" key="1">
    <citation type="journal article" date="2019" name="Int. J. Syst. Evol. Microbiol.">
        <title>The Global Catalogue of Microorganisms (GCM) 10K type strain sequencing project: providing services to taxonomists for standard genome sequencing and annotation.</title>
        <authorList>
            <consortium name="The Broad Institute Genomics Platform"/>
            <consortium name="The Broad Institute Genome Sequencing Center for Infectious Disease"/>
            <person name="Wu L."/>
            <person name="Ma J."/>
        </authorList>
    </citation>
    <scope>NUCLEOTIDE SEQUENCE [LARGE SCALE GENOMIC DNA]</scope>
    <source>
        <strain evidence="2">CECT 8472</strain>
    </source>
</reference>
<accession>A0ABV8UR67</accession>
<dbReference type="SUPFAM" id="SSF51621">
    <property type="entry name" value="Phosphoenolpyruvate/pyruvate domain"/>
    <property type="match status" value="1"/>
</dbReference>
<dbReference type="CDD" id="cd00377">
    <property type="entry name" value="ICL_PEPM"/>
    <property type="match status" value="1"/>
</dbReference>
<protein>
    <submittedName>
        <fullName evidence="1">Oxaloacetate decarboxylase</fullName>
    </submittedName>
</protein>